<dbReference type="InterPro" id="IPR013057">
    <property type="entry name" value="AA_transpt_TM"/>
</dbReference>
<dbReference type="GO" id="GO:0005774">
    <property type="term" value="C:vacuolar membrane"/>
    <property type="evidence" value="ECO:0007669"/>
    <property type="project" value="TreeGrafter"/>
</dbReference>
<sequence length="445" mass="48729">MNQTEKVLAGPQSTIHEKYHQEDQYENSLMEEQIEHVPEGTASPGKALFMLLKAFIGTGVIFLPGSFLSGGLILSIVLMILLASICCIAFQILVKAQQAIGGSYGDVAEHLYGPYLKHLIQFFLCISQVGFVCSYMIFISENIGIVVNTVNNCNSPFAPKYYIWIILAVIIPLCWVRKIAKLSPTAIIGDIFIAFGLICVLYFCSSQIHDHGVGPNLVMVNQNTFGLMIGTAIFSYEGIGMVLPIVNGMKDPKKFPLVLNLGMLICAIVFTLIGSIGYIAYGETTQASVVANIPRAPLSTTVQVLYAIAMIFSCPFMLYPPLTIIEKYVFGERSGTKSQKIKWGKNFVRSLIPLICAVISFGVGSENLSKFVSLVGSVACMPLCFIFPGLFHFKITTRKVAKVFDMGLVFFGLLCMGYTLYVNINSWVHPAETTGSVIDMNNCSA</sequence>
<feature type="domain" description="Amino acid transporter transmembrane" evidence="7">
    <location>
        <begin position="41"/>
        <end position="424"/>
    </location>
</feature>
<dbReference type="Gene3D" id="1.20.1740.10">
    <property type="entry name" value="Amino acid/polyamine transporter I"/>
    <property type="match status" value="1"/>
</dbReference>
<name>A0A1C7NMD4_9FUNG</name>
<evidence type="ECO:0000256" key="6">
    <source>
        <dbReference type="SAM" id="Phobius"/>
    </source>
</evidence>
<dbReference type="PANTHER" id="PTHR22950:SF666">
    <property type="entry name" value="VACUOLAR AMINO ACID TRANSPORTER 4"/>
    <property type="match status" value="1"/>
</dbReference>
<evidence type="ECO:0000259" key="7">
    <source>
        <dbReference type="Pfam" id="PF01490"/>
    </source>
</evidence>
<feature type="transmembrane region" description="Helical" evidence="6">
    <location>
        <begin position="225"/>
        <end position="246"/>
    </location>
</feature>
<evidence type="ECO:0000313" key="8">
    <source>
        <dbReference type="EMBL" id="OBZ90178.1"/>
    </source>
</evidence>
<dbReference type="AlphaFoldDB" id="A0A1C7NMD4"/>
<accession>A0A1C7NMD4</accession>
<dbReference type="EMBL" id="LUGH01000060">
    <property type="protein sequence ID" value="OBZ90178.1"/>
    <property type="molecule type" value="Genomic_DNA"/>
</dbReference>
<feature type="transmembrane region" description="Helical" evidence="6">
    <location>
        <begin position="301"/>
        <end position="325"/>
    </location>
</feature>
<feature type="transmembrane region" description="Helical" evidence="6">
    <location>
        <begin position="403"/>
        <end position="421"/>
    </location>
</feature>
<dbReference type="InParanoid" id="A0A1C7NMD4"/>
<feature type="transmembrane region" description="Helical" evidence="6">
    <location>
        <begin position="258"/>
        <end position="281"/>
    </location>
</feature>
<feature type="transmembrane region" description="Helical" evidence="6">
    <location>
        <begin position="187"/>
        <end position="205"/>
    </location>
</feature>
<feature type="transmembrane region" description="Helical" evidence="6">
    <location>
        <begin position="371"/>
        <end position="391"/>
    </location>
</feature>
<evidence type="ECO:0000256" key="2">
    <source>
        <dbReference type="ARBA" id="ARBA00008066"/>
    </source>
</evidence>
<keyword evidence="4 6" id="KW-1133">Transmembrane helix</keyword>
<evidence type="ECO:0000256" key="1">
    <source>
        <dbReference type="ARBA" id="ARBA00004141"/>
    </source>
</evidence>
<dbReference type="OrthoDB" id="1684102at2759"/>
<proteinExistence type="inferred from homology"/>
<dbReference type="Proteomes" id="UP000093000">
    <property type="component" value="Unassembled WGS sequence"/>
</dbReference>
<feature type="transmembrane region" description="Helical" evidence="6">
    <location>
        <begin position="158"/>
        <end position="175"/>
    </location>
</feature>
<comment type="caution">
    <text evidence="8">The sequence shown here is derived from an EMBL/GenBank/DDBJ whole genome shotgun (WGS) entry which is preliminary data.</text>
</comment>
<dbReference type="GO" id="GO:0015179">
    <property type="term" value="F:L-amino acid transmembrane transporter activity"/>
    <property type="evidence" value="ECO:0007669"/>
    <property type="project" value="TreeGrafter"/>
</dbReference>
<feature type="transmembrane region" description="Helical" evidence="6">
    <location>
        <begin position="115"/>
        <end position="138"/>
    </location>
</feature>
<protein>
    <submittedName>
        <fullName evidence="8">Vacuolar amino acid transporter 3</fullName>
    </submittedName>
</protein>
<comment type="subcellular location">
    <subcellularLocation>
        <location evidence="1">Membrane</location>
        <topology evidence="1">Multi-pass membrane protein</topology>
    </subcellularLocation>
</comment>
<evidence type="ECO:0000313" key="9">
    <source>
        <dbReference type="Proteomes" id="UP000093000"/>
    </source>
</evidence>
<evidence type="ECO:0000256" key="5">
    <source>
        <dbReference type="ARBA" id="ARBA00023136"/>
    </source>
</evidence>
<dbReference type="PANTHER" id="PTHR22950">
    <property type="entry name" value="AMINO ACID TRANSPORTER"/>
    <property type="match status" value="1"/>
</dbReference>
<dbReference type="Pfam" id="PF01490">
    <property type="entry name" value="Aa_trans"/>
    <property type="match status" value="1"/>
</dbReference>
<feature type="transmembrane region" description="Helical" evidence="6">
    <location>
        <begin position="47"/>
        <end position="67"/>
    </location>
</feature>
<feature type="transmembrane region" description="Helical" evidence="6">
    <location>
        <begin position="73"/>
        <end position="94"/>
    </location>
</feature>
<reference evidence="8 9" key="1">
    <citation type="submission" date="2016-03" db="EMBL/GenBank/DDBJ databases">
        <title>Choanephora cucurbitarum.</title>
        <authorList>
            <person name="Min B."/>
            <person name="Park H."/>
            <person name="Park J.-H."/>
            <person name="Shin H.-D."/>
            <person name="Choi I.-G."/>
        </authorList>
    </citation>
    <scope>NUCLEOTIDE SEQUENCE [LARGE SCALE GENOMIC DNA]</scope>
    <source>
        <strain evidence="8 9">KUS-F28377</strain>
    </source>
</reference>
<keyword evidence="3 6" id="KW-0812">Transmembrane</keyword>
<organism evidence="8 9">
    <name type="scientific">Choanephora cucurbitarum</name>
    <dbReference type="NCBI Taxonomy" id="101091"/>
    <lineage>
        <taxon>Eukaryota</taxon>
        <taxon>Fungi</taxon>
        <taxon>Fungi incertae sedis</taxon>
        <taxon>Mucoromycota</taxon>
        <taxon>Mucoromycotina</taxon>
        <taxon>Mucoromycetes</taxon>
        <taxon>Mucorales</taxon>
        <taxon>Mucorineae</taxon>
        <taxon>Choanephoraceae</taxon>
        <taxon>Choanephoroideae</taxon>
        <taxon>Choanephora</taxon>
    </lineage>
</organism>
<gene>
    <name evidence="8" type="primary">avt3_2</name>
    <name evidence="8" type="ORF">A0J61_01766</name>
</gene>
<feature type="transmembrane region" description="Helical" evidence="6">
    <location>
        <begin position="346"/>
        <end position="365"/>
    </location>
</feature>
<dbReference type="STRING" id="101091.A0A1C7NMD4"/>
<evidence type="ECO:0000256" key="3">
    <source>
        <dbReference type="ARBA" id="ARBA00022692"/>
    </source>
</evidence>
<comment type="similarity">
    <text evidence="2">Belongs to the amino acid/polyamine transporter 2 family.</text>
</comment>
<keyword evidence="5 6" id="KW-0472">Membrane</keyword>
<keyword evidence="9" id="KW-1185">Reference proteome</keyword>
<evidence type="ECO:0000256" key="4">
    <source>
        <dbReference type="ARBA" id="ARBA00022989"/>
    </source>
</evidence>